<keyword evidence="3" id="KW-1185">Reference proteome</keyword>
<name>A0AAE1AZZ5_9GAST</name>
<sequence length="80" mass="8828">MSGSGVRGRHTDWQTGREAEKGRDQERQRQVTRGKTKAGDGAEKEKEGEIQTVLGGGDSSVFYHIANLFPLIPPYTRPSI</sequence>
<dbReference type="AlphaFoldDB" id="A0AAE1AZZ5"/>
<proteinExistence type="predicted"/>
<protein>
    <submittedName>
        <fullName evidence="2">Uncharacterized protein</fullName>
    </submittedName>
</protein>
<evidence type="ECO:0000313" key="3">
    <source>
        <dbReference type="Proteomes" id="UP001283361"/>
    </source>
</evidence>
<dbReference type="Proteomes" id="UP001283361">
    <property type="component" value="Unassembled WGS sequence"/>
</dbReference>
<feature type="compositionally biased region" description="Basic and acidic residues" evidence="1">
    <location>
        <begin position="9"/>
        <end position="29"/>
    </location>
</feature>
<gene>
    <name evidence="2" type="ORF">RRG08_036874</name>
</gene>
<evidence type="ECO:0000313" key="2">
    <source>
        <dbReference type="EMBL" id="KAK3797043.1"/>
    </source>
</evidence>
<feature type="compositionally biased region" description="Basic and acidic residues" evidence="1">
    <location>
        <begin position="37"/>
        <end position="49"/>
    </location>
</feature>
<organism evidence="2 3">
    <name type="scientific">Elysia crispata</name>
    <name type="common">lettuce slug</name>
    <dbReference type="NCBI Taxonomy" id="231223"/>
    <lineage>
        <taxon>Eukaryota</taxon>
        <taxon>Metazoa</taxon>
        <taxon>Spiralia</taxon>
        <taxon>Lophotrochozoa</taxon>
        <taxon>Mollusca</taxon>
        <taxon>Gastropoda</taxon>
        <taxon>Heterobranchia</taxon>
        <taxon>Euthyneura</taxon>
        <taxon>Panpulmonata</taxon>
        <taxon>Sacoglossa</taxon>
        <taxon>Placobranchoidea</taxon>
        <taxon>Plakobranchidae</taxon>
        <taxon>Elysia</taxon>
    </lineage>
</organism>
<reference evidence="2" key="1">
    <citation type="journal article" date="2023" name="G3 (Bethesda)">
        <title>A reference genome for the long-term kleptoplast-retaining sea slug Elysia crispata morphotype clarki.</title>
        <authorList>
            <person name="Eastman K.E."/>
            <person name="Pendleton A.L."/>
            <person name="Shaikh M.A."/>
            <person name="Suttiyut T."/>
            <person name="Ogas R."/>
            <person name="Tomko P."/>
            <person name="Gavelis G."/>
            <person name="Widhalm J.R."/>
            <person name="Wisecaver J.H."/>
        </authorList>
    </citation>
    <scope>NUCLEOTIDE SEQUENCE</scope>
    <source>
        <strain evidence="2">ECLA1</strain>
    </source>
</reference>
<accession>A0AAE1AZZ5</accession>
<feature type="region of interest" description="Disordered" evidence="1">
    <location>
        <begin position="1"/>
        <end position="49"/>
    </location>
</feature>
<comment type="caution">
    <text evidence="2">The sequence shown here is derived from an EMBL/GenBank/DDBJ whole genome shotgun (WGS) entry which is preliminary data.</text>
</comment>
<dbReference type="EMBL" id="JAWDGP010000815">
    <property type="protein sequence ID" value="KAK3797043.1"/>
    <property type="molecule type" value="Genomic_DNA"/>
</dbReference>
<evidence type="ECO:0000256" key="1">
    <source>
        <dbReference type="SAM" id="MobiDB-lite"/>
    </source>
</evidence>